<evidence type="ECO:0000313" key="3">
    <source>
        <dbReference type="EnsemblFungi" id="MVLG_06520T0"/>
    </source>
</evidence>
<feature type="compositionally biased region" description="Basic and acidic residues" evidence="1">
    <location>
        <begin position="511"/>
        <end position="523"/>
    </location>
</feature>
<dbReference type="OrthoDB" id="2735536at2759"/>
<gene>
    <name evidence="2" type="ORF">MVLG_06520</name>
</gene>
<dbReference type="Proteomes" id="UP000017200">
    <property type="component" value="Unassembled WGS sequence"/>
</dbReference>
<keyword evidence="4" id="KW-1185">Reference proteome</keyword>
<reference evidence="2 4" key="3">
    <citation type="journal article" date="2015" name="BMC Genomics">
        <title>Sex and parasites: genomic and transcriptomic analysis of Microbotryum lychnidis-dioicae, the biotrophic and plant-castrating anther smut fungus.</title>
        <authorList>
            <person name="Perlin M.H."/>
            <person name="Amselem J."/>
            <person name="Fontanillas E."/>
            <person name="Toh S.S."/>
            <person name="Chen Z."/>
            <person name="Goldberg J."/>
            <person name="Duplessis S."/>
            <person name="Henrissat B."/>
            <person name="Young S."/>
            <person name="Zeng Q."/>
            <person name="Aguileta G."/>
            <person name="Petit E."/>
            <person name="Badouin H."/>
            <person name="Andrews J."/>
            <person name="Razeeq D."/>
            <person name="Gabaldon T."/>
            <person name="Quesneville H."/>
            <person name="Giraud T."/>
            <person name="Hood M.E."/>
            <person name="Schultz D.J."/>
            <person name="Cuomo C.A."/>
        </authorList>
    </citation>
    <scope>NUCLEOTIDE SEQUENCE [LARGE SCALE GENOMIC DNA]</scope>
    <source>
        <strain evidence="4">p1A1 Lamole</strain>
        <strain evidence="2">P1A1 Lamole</strain>
    </source>
</reference>
<name>U5HHJ0_USTV1</name>
<evidence type="ECO:0000313" key="2">
    <source>
        <dbReference type="EMBL" id="KDE02954.1"/>
    </source>
</evidence>
<dbReference type="InterPro" id="IPR016712">
    <property type="entry name" value="Rbsml_bS1m-like"/>
</dbReference>
<dbReference type="EnsemblFungi" id="MVLG_06520T0">
    <property type="protein sequence ID" value="MVLG_06520T0"/>
    <property type="gene ID" value="MVLG_06520"/>
</dbReference>
<feature type="compositionally biased region" description="Polar residues" evidence="1">
    <location>
        <begin position="442"/>
        <end position="452"/>
    </location>
</feature>
<reference evidence="4" key="1">
    <citation type="submission" date="2010-11" db="EMBL/GenBank/DDBJ databases">
        <title>The genome sequence of Microbotryum violaceum strain p1A1 Lamole.</title>
        <authorList>
            <person name="Cuomo C."/>
            <person name="Perlin M."/>
            <person name="Young S.K."/>
            <person name="Zeng Q."/>
            <person name="Gargeya S."/>
            <person name="Alvarado L."/>
            <person name="Berlin A."/>
            <person name="Chapman S.B."/>
            <person name="Chen Z."/>
            <person name="Freedman E."/>
            <person name="Gellesch M."/>
            <person name="Goldberg J."/>
            <person name="Griggs A."/>
            <person name="Gujja S."/>
            <person name="Heilman E."/>
            <person name="Heiman D."/>
            <person name="Howarth C."/>
            <person name="Mehta T."/>
            <person name="Neiman D."/>
            <person name="Pearson M."/>
            <person name="Roberts A."/>
            <person name="Saif S."/>
            <person name="Shea T."/>
            <person name="Shenoy N."/>
            <person name="Sisk P."/>
            <person name="Stolte C."/>
            <person name="Sykes S."/>
            <person name="White J."/>
            <person name="Yandava C."/>
            <person name="Haas B."/>
            <person name="Nusbaum C."/>
            <person name="Birren B."/>
        </authorList>
    </citation>
    <scope>NUCLEOTIDE SEQUENCE [LARGE SCALE GENOMIC DNA]</scope>
    <source>
        <strain evidence="4">p1A1 Lamole</strain>
    </source>
</reference>
<feature type="region of interest" description="Disordered" evidence="1">
    <location>
        <begin position="503"/>
        <end position="523"/>
    </location>
</feature>
<evidence type="ECO:0000313" key="4">
    <source>
        <dbReference type="Proteomes" id="UP000017200"/>
    </source>
</evidence>
<dbReference type="Pfam" id="PF11709">
    <property type="entry name" value="Mit_ribos_Mrp51"/>
    <property type="match status" value="1"/>
</dbReference>
<dbReference type="PANTHER" id="PTHR28058:SF1">
    <property type="entry name" value="SMALL RIBOSOMAL SUBUNIT PROTEIN BS1M"/>
    <property type="match status" value="1"/>
</dbReference>
<dbReference type="EMBL" id="AEIJ01000786">
    <property type="status" value="NOT_ANNOTATED_CDS"/>
    <property type="molecule type" value="Genomic_DNA"/>
</dbReference>
<accession>U5HHJ0</accession>
<dbReference type="EMBL" id="GL541768">
    <property type="protein sequence ID" value="KDE02954.1"/>
    <property type="molecule type" value="Genomic_DNA"/>
</dbReference>
<reference evidence="3" key="4">
    <citation type="submission" date="2015-06" db="UniProtKB">
        <authorList>
            <consortium name="EnsemblFungi"/>
        </authorList>
    </citation>
    <scope>IDENTIFICATION</scope>
</reference>
<dbReference type="PANTHER" id="PTHR28058">
    <property type="entry name" value="37S RIBOSOMAL PROTEIN MRP51, MITOCHONDRIAL"/>
    <property type="match status" value="1"/>
</dbReference>
<protein>
    <submittedName>
        <fullName evidence="2 3">Uncharacterized protein</fullName>
    </submittedName>
</protein>
<feature type="compositionally biased region" description="Polar residues" evidence="1">
    <location>
        <begin position="418"/>
        <end position="434"/>
    </location>
</feature>
<sequence length="523" mass="56589">MAAASSSAASSSYSALLRRSKLASYQPSIEQVYVAHSAQKSRAQFGFKRPLPRAAIGSASNKRDAWVSVQRLDDSNRRTEWRPAVRETAYVRKIDATGIPVVEYHNPSSSSSSFASWSGEVDSSTNSIGALPLQSRFVPASFGTQGAIAPIDQLAARKDTPKAPNFFALSDRAFEKLLDSLGGRTQQFMDFIKLDLVRSSGKLNDNMTPDEVQAIVESEPPVDLYAHAQSNRVHLELLLERFIAMQPEVAKRSKASLESNIHPLLGLRYSKPTRLEVQLAPTVPGRLLGPAKSPDGYQTSRNSNDIALSTVLGQLSALNLRYTSGASLTNFYPDAQGDRSNVPGRAQFKVRALVNSNVYANKMLPARLRPGHVEFDSSSSNIEPQALGSGSVKFSVEIPQETVLNRPLIGSPAYSGQVPPSASPSGGSLYTPQRLSDLPQPRTFTGSQSRSGAQHRAFEDRRNSLENERKATDPTTFRLNSRATASATSRNSALLERLSKLLTIGEAGEAGEAKASGDEGTKK</sequence>
<dbReference type="OMA" id="ISMIPAN"/>
<dbReference type="STRING" id="683840.U5HHJ0"/>
<organism evidence="2">
    <name type="scientific">Microbotryum lychnidis-dioicae (strain p1A1 Lamole / MvSl-1064)</name>
    <name type="common">Anther smut fungus</name>
    <dbReference type="NCBI Taxonomy" id="683840"/>
    <lineage>
        <taxon>Eukaryota</taxon>
        <taxon>Fungi</taxon>
        <taxon>Dikarya</taxon>
        <taxon>Basidiomycota</taxon>
        <taxon>Pucciniomycotina</taxon>
        <taxon>Microbotryomycetes</taxon>
        <taxon>Microbotryales</taxon>
        <taxon>Microbotryaceae</taxon>
        <taxon>Microbotryum</taxon>
    </lineage>
</organism>
<proteinExistence type="predicted"/>
<feature type="compositionally biased region" description="Low complexity" evidence="1">
    <location>
        <begin position="478"/>
        <end position="491"/>
    </location>
</feature>
<feature type="region of interest" description="Disordered" evidence="1">
    <location>
        <begin position="414"/>
        <end position="491"/>
    </location>
</feature>
<dbReference type="AlphaFoldDB" id="U5HHJ0"/>
<dbReference type="HOGENOM" id="CLU_520920_0_0_1"/>
<dbReference type="InParanoid" id="U5HHJ0"/>
<feature type="compositionally biased region" description="Basic and acidic residues" evidence="1">
    <location>
        <begin position="456"/>
        <end position="472"/>
    </location>
</feature>
<evidence type="ECO:0000256" key="1">
    <source>
        <dbReference type="SAM" id="MobiDB-lite"/>
    </source>
</evidence>
<reference evidence="2" key="2">
    <citation type="submission" date="2010-11" db="EMBL/GenBank/DDBJ databases">
        <authorList>
            <consortium name="The Broad Institute Genome Sequencing Platform"/>
            <person name="Earl A."/>
            <person name="Ward D."/>
            <person name="Feldgarden M."/>
            <person name="Gevers D."/>
            <person name="Butler R."/>
            <person name="Young S.K."/>
            <person name="Zeng Q."/>
            <person name="Gargeya S."/>
            <person name="Fitzgerald M."/>
            <person name="Haas B."/>
            <person name="Abouelleil A."/>
            <person name="Alvarado L."/>
            <person name="Arachchi H.M."/>
            <person name="Berlin A."/>
            <person name="Brown A."/>
            <person name="Chapman S.B."/>
            <person name="Chen Z."/>
            <person name="Dunbar C."/>
            <person name="Freedman E."/>
            <person name="Gearin G."/>
            <person name="Gellesch M."/>
            <person name="Goldberg J."/>
            <person name="Griggs A."/>
            <person name="Gujja S."/>
            <person name="Heilman E."/>
            <person name="Heiman D."/>
            <person name="Howarth C."/>
            <person name="Larson L."/>
            <person name="Lui A."/>
            <person name="MacDonald P.J.P."/>
            <person name="Mehta T."/>
            <person name="Montmayeur A."/>
            <person name="Murphy C."/>
            <person name="Neiman D."/>
            <person name="Pearson M."/>
            <person name="Priest M."/>
            <person name="Roberts A."/>
            <person name="Saif S."/>
            <person name="Shea T."/>
            <person name="Shenoy N."/>
            <person name="Sisk P."/>
            <person name="Stolte C."/>
            <person name="Sykes S."/>
            <person name="White J."/>
            <person name="Yandava C."/>
            <person name="Wortman J."/>
            <person name="Nusbaum C."/>
            <person name="Birren B."/>
        </authorList>
    </citation>
    <scope>NUCLEOTIDE SEQUENCE</scope>
    <source>
        <strain evidence="2">P1A1 Lamole</strain>
    </source>
</reference>